<comment type="caution">
    <text evidence="1">The sequence shown here is derived from an EMBL/GenBank/DDBJ whole genome shotgun (WGS) entry which is preliminary data.</text>
</comment>
<accession>X1AAL6</accession>
<organism evidence="1">
    <name type="scientific">marine sediment metagenome</name>
    <dbReference type="NCBI Taxonomy" id="412755"/>
    <lineage>
        <taxon>unclassified sequences</taxon>
        <taxon>metagenomes</taxon>
        <taxon>ecological metagenomes</taxon>
    </lineage>
</organism>
<gene>
    <name evidence="1" type="ORF">S01H4_18076</name>
</gene>
<reference evidence="1" key="1">
    <citation type="journal article" date="2014" name="Front. Microbiol.">
        <title>High frequency of phylogenetically diverse reductive dehalogenase-homologous genes in deep subseafloor sedimentary metagenomes.</title>
        <authorList>
            <person name="Kawai M."/>
            <person name="Futagami T."/>
            <person name="Toyoda A."/>
            <person name="Takaki Y."/>
            <person name="Nishi S."/>
            <person name="Hori S."/>
            <person name="Arai W."/>
            <person name="Tsubouchi T."/>
            <person name="Morono Y."/>
            <person name="Uchiyama I."/>
            <person name="Ito T."/>
            <person name="Fujiyama A."/>
            <person name="Inagaki F."/>
            <person name="Takami H."/>
        </authorList>
    </citation>
    <scope>NUCLEOTIDE SEQUENCE</scope>
    <source>
        <strain evidence="1">Expedition CK06-06</strain>
    </source>
</reference>
<protein>
    <submittedName>
        <fullName evidence="1">Uncharacterized protein</fullName>
    </submittedName>
</protein>
<proteinExistence type="predicted"/>
<dbReference type="EMBL" id="BART01007996">
    <property type="protein sequence ID" value="GAG67017.1"/>
    <property type="molecule type" value="Genomic_DNA"/>
</dbReference>
<name>X1AAL6_9ZZZZ</name>
<evidence type="ECO:0000313" key="1">
    <source>
        <dbReference type="EMBL" id="GAG67017.1"/>
    </source>
</evidence>
<dbReference type="AlphaFoldDB" id="X1AAL6"/>
<sequence length="103" mass="12091">MKIVELKHRGRTKEDHIAALSPYVNTGKIKFKKSQTTLIYTLSRFPKARYKDEADALAYQLYLMKPSSYNEIPKEDPNCLNAWKKRIKKWRKPSIYANFVGNP</sequence>